<organism evidence="1">
    <name type="scientific">marine sediment metagenome</name>
    <dbReference type="NCBI Taxonomy" id="412755"/>
    <lineage>
        <taxon>unclassified sequences</taxon>
        <taxon>metagenomes</taxon>
        <taxon>ecological metagenomes</taxon>
    </lineage>
</organism>
<name>X1VYN2_9ZZZZ</name>
<gene>
    <name evidence="1" type="ORF">S12H4_56188</name>
</gene>
<proteinExistence type="predicted"/>
<comment type="caution">
    <text evidence="1">The sequence shown here is derived from an EMBL/GenBank/DDBJ whole genome shotgun (WGS) entry which is preliminary data.</text>
</comment>
<dbReference type="EMBL" id="BARW01036147">
    <property type="protein sequence ID" value="GAJ24726.1"/>
    <property type="molecule type" value="Genomic_DNA"/>
</dbReference>
<accession>X1VYN2</accession>
<feature type="non-terminal residue" evidence="1">
    <location>
        <position position="112"/>
    </location>
</feature>
<dbReference type="AlphaFoldDB" id="X1VYN2"/>
<sequence>MNPLESTENKIAGFIYKAQILQESVANLSKERAQKSELSFESISRKVSLSYFDKTLVQDAQKMSAVYIAIASFENMLRGIIEEKLLYEKGANWWNSTAISANIRNAAERKME</sequence>
<reference evidence="1" key="1">
    <citation type="journal article" date="2014" name="Front. Microbiol.">
        <title>High frequency of phylogenetically diverse reductive dehalogenase-homologous genes in deep subseafloor sedimentary metagenomes.</title>
        <authorList>
            <person name="Kawai M."/>
            <person name="Futagami T."/>
            <person name="Toyoda A."/>
            <person name="Takaki Y."/>
            <person name="Nishi S."/>
            <person name="Hori S."/>
            <person name="Arai W."/>
            <person name="Tsubouchi T."/>
            <person name="Morono Y."/>
            <person name="Uchiyama I."/>
            <person name="Ito T."/>
            <person name="Fujiyama A."/>
            <person name="Inagaki F."/>
            <person name="Takami H."/>
        </authorList>
    </citation>
    <scope>NUCLEOTIDE SEQUENCE</scope>
    <source>
        <strain evidence="1">Expedition CK06-06</strain>
    </source>
</reference>
<protein>
    <submittedName>
        <fullName evidence="1">Uncharacterized protein</fullName>
    </submittedName>
</protein>
<evidence type="ECO:0000313" key="1">
    <source>
        <dbReference type="EMBL" id="GAJ24726.1"/>
    </source>
</evidence>